<feature type="region of interest" description="Disordered" evidence="8">
    <location>
        <begin position="473"/>
        <end position="502"/>
    </location>
</feature>
<dbReference type="OrthoDB" id="77989at2759"/>
<feature type="compositionally biased region" description="Polar residues" evidence="8">
    <location>
        <begin position="475"/>
        <end position="490"/>
    </location>
</feature>
<dbReference type="InterPro" id="IPR018108">
    <property type="entry name" value="MCP_transmembrane"/>
</dbReference>
<name>A0A1K0FVG8_9BASI</name>
<reference evidence="10" key="1">
    <citation type="submission" date="2016-04" db="EMBL/GenBank/DDBJ databases">
        <authorList>
            <person name="Guldener U."/>
            <person name="Guldener U."/>
        </authorList>
    </citation>
    <scope>NUCLEOTIDE SEQUENCE [LARGE SCALE GENOMIC DNA]</scope>
    <source>
        <strain evidence="10">UB2112</strain>
    </source>
</reference>
<organism evidence="9 10">
    <name type="scientific">Ustilago bromivora</name>
    <dbReference type="NCBI Taxonomy" id="307758"/>
    <lineage>
        <taxon>Eukaryota</taxon>
        <taxon>Fungi</taxon>
        <taxon>Dikarya</taxon>
        <taxon>Basidiomycota</taxon>
        <taxon>Ustilaginomycotina</taxon>
        <taxon>Ustilaginomycetes</taxon>
        <taxon>Ustilaginales</taxon>
        <taxon>Ustilaginaceae</taxon>
        <taxon>Ustilago</taxon>
    </lineage>
</organism>
<evidence type="ECO:0000256" key="4">
    <source>
        <dbReference type="ARBA" id="ARBA00022692"/>
    </source>
</evidence>
<feature type="compositionally biased region" description="Low complexity" evidence="8">
    <location>
        <begin position="558"/>
        <end position="579"/>
    </location>
</feature>
<keyword evidence="5" id="KW-0677">Repeat</keyword>
<evidence type="ECO:0000256" key="6">
    <source>
        <dbReference type="ARBA" id="ARBA00022989"/>
    </source>
</evidence>
<protein>
    <submittedName>
        <fullName evidence="9">Related to UGO1-outer membrane component of the mitochondrial fusion machinery</fullName>
    </submittedName>
</protein>
<keyword evidence="6" id="KW-1133">Transmembrane helix</keyword>
<keyword evidence="7" id="KW-0472">Membrane</keyword>
<dbReference type="GO" id="GO:0016020">
    <property type="term" value="C:membrane"/>
    <property type="evidence" value="ECO:0007669"/>
    <property type="project" value="UniProtKB-SubCell"/>
</dbReference>
<dbReference type="PANTHER" id="PTHR45618">
    <property type="entry name" value="MITOCHONDRIAL DICARBOXYLATE CARRIER-RELATED"/>
    <property type="match status" value="1"/>
</dbReference>
<dbReference type="AlphaFoldDB" id="A0A1K0FVG8"/>
<proteinExistence type="inferred from homology"/>
<evidence type="ECO:0000313" key="9">
    <source>
        <dbReference type="EMBL" id="SAM61639.1"/>
    </source>
</evidence>
<feature type="region of interest" description="Disordered" evidence="8">
    <location>
        <begin position="40"/>
        <end position="70"/>
    </location>
</feature>
<feature type="region of interest" description="Disordered" evidence="8">
    <location>
        <begin position="557"/>
        <end position="579"/>
    </location>
</feature>
<sequence>MAAQPPPAGSAQQAHPLRPYYQPPEDSVFIATAPRFSTTGIPGAASRSSGDASAGSSSKAFGAATAPMKPDSNRYISSNDAKPYVATTSTGGFGEADISISDIFRALLISGALQCTSTCLAMPFEVGKLLLQVQWVPRDDVWLQLTQQAALAQRRTITKPQQTRPPREIQDSEEPEAWEQEVAPEANEWDDEATAQDAEAEEEMIDAEISDEEDVDAYFRDVTSRPTRPDTSLYSGRKKRRMVDASGYVMRKSVYDQGARPEFVMPVIVRGGVWEMMKAVGRGKEGWLGLWKGSLTSFVLEVTSSTIQPFVSSIISLFAPTALSPLPLAYAPHPYKTLGLLLSSHLITGILVSPLDLIRTRLIAQSTLPAHRKYSGPYDAMQKTLREEGGWKTAYLHPNLLIPTILDFTLRPLLSLGAPLLIEHTLRLEPNTHPISYAIAELAISTASLCITLPIETVRRRLQLQIRKPYGSNEAEASTSSARKITSATLQQQQQQQTGLAPSHSGITLITGNVGVRGLRTCVETRPIAYVGVIEAIYRIVTEETVATHMGFAKPDQASSLASDSGGAASNDASGSAAGQNPMAQSGVLAAKTGYSSLGGLSSLYRGFGMAFSANLVVFMLTLVSGERAGPEGWAEI</sequence>
<accession>A0A1K0FVG8</accession>
<dbReference type="Proteomes" id="UP000179920">
    <property type="component" value="Chromosome I"/>
</dbReference>
<dbReference type="Pfam" id="PF00153">
    <property type="entry name" value="Mito_carr"/>
    <property type="match status" value="1"/>
</dbReference>
<dbReference type="SUPFAM" id="SSF103506">
    <property type="entry name" value="Mitochondrial carrier"/>
    <property type="match status" value="1"/>
</dbReference>
<feature type="compositionally biased region" description="Acidic residues" evidence="8">
    <location>
        <begin position="187"/>
        <end position="202"/>
    </location>
</feature>
<comment type="subcellular location">
    <subcellularLocation>
        <location evidence="1">Membrane</location>
        <topology evidence="1">Multi-pass membrane protein</topology>
    </subcellularLocation>
</comment>
<comment type="similarity">
    <text evidence="2">Belongs to the mitochondrial carrier (TC 2.A.29) family.</text>
</comment>
<evidence type="ECO:0000256" key="7">
    <source>
        <dbReference type="ARBA" id="ARBA00023136"/>
    </source>
</evidence>
<feature type="region of interest" description="Disordered" evidence="8">
    <location>
        <begin position="1"/>
        <end position="23"/>
    </location>
</feature>
<evidence type="ECO:0000256" key="8">
    <source>
        <dbReference type="SAM" id="MobiDB-lite"/>
    </source>
</evidence>
<dbReference type="EMBL" id="LT558117">
    <property type="protein sequence ID" value="SAM61639.1"/>
    <property type="molecule type" value="Genomic_DNA"/>
</dbReference>
<evidence type="ECO:0000256" key="3">
    <source>
        <dbReference type="ARBA" id="ARBA00022448"/>
    </source>
</evidence>
<feature type="region of interest" description="Disordered" evidence="8">
    <location>
        <begin position="156"/>
        <end position="202"/>
    </location>
</feature>
<evidence type="ECO:0000313" key="10">
    <source>
        <dbReference type="Proteomes" id="UP000179920"/>
    </source>
</evidence>
<keyword evidence="3" id="KW-0813">Transport</keyword>
<keyword evidence="4" id="KW-0812">Transmembrane</keyword>
<feature type="compositionally biased region" description="Low complexity" evidence="8">
    <location>
        <begin position="43"/>
        <end position="66"/>
    </location>
</feature>
<evidence type="ECO:0000256" key="1">
    <source>
        <dbReference type="ARBA" id="ARBA00004141"/>
    </source>
</evidence>
<dbReference type="Gene3D" id="1.50.40.10">
    <property type="entry name" value="Mitochondrial carrier domain"/>
    <property type="match status" value="1"/>
</dbReference>
<evidence type="ECO:0000256" key="5">
    <source>
        <dbReference type="ARBA" id="ARBA00022737"/>
    </source>
</evidence>
<dbReference type="InterPro" id="IPR023395">
    <property type="entry name" value="MCP_dom_sf"/>
</dbReference>
<evidence type="ECO:0000256" key="2">
    <source>
        <dbReference type="ARBA" id="ARBA00006375"/>
    </source>
</evidence>
<dbReference type="InterPro" id="IPR050391">
    <property type="entry name" value="Mito_Metabolite_Transporter"/>
</dbReference>
<gene>
    <name evidence="9" type="ORF">UBRO_00821</name>
</gene>